<sequence>MPIIAKEPATTLSLPRDKEVGNLPEVPDQPQYPLAVGEPKNSLASRKSYCGSASSGKRRARLACRAGCVIGMNGLGLRHALPWRDED</sequence>
<name>A0A2I0IYW3_PUNGR</name>
<evidence type="ECO:0000313" key="2">
    <source>
        <dbReference type="EMBL" id="PKI49197.1"/>
    </source>
</evidence>
<gene>
    <name evidence="2" type="ORF">CRG98_030415</name>
</gene>
<dbReference type="AlphaFoldDB" id="A0A2I0IYW3"/>
<evidence type="ECO:0000313" key="3">
    <source>
        <dbReference type="Proteomes" id="UP000233551"/>
    </source>
</evidence>
<protein>
    <submittedName>
        <fullName evidence="2">Uncharacterized protein</fullName>
    </submittedName>
</protein>
<proteinExistence type="predicted"/>
<evidence type="ECO:0000256" key="1">
    <source>
        <dbReference type="SAM" id="MobiDB-lite"/>
    </source>
</evidence>
<organism evidence="2 3">
    <name type="scientific">Punica granatum</name>
    <name type="common">Pomegranate</name>
    <dbReference type="NCBI Taxonomy" id="22663"/>
    <lineage>
        <taxon>Eukaryota</taxon>
        <taxon>Viridiplantae</taxon>
        <taxon>Streptophyta</taxon>
        <taxon>Embryophyta</taxon>
        <taxon>Tracheophyta</taxon>
        <taxon>Spermatophyta</taxon>
        <taxon>Magnoliopsida</taxon>
        <taxon>eudicotyledons</taxon>
        <taxon>Gunneridae</taxon>
        <taxon>Pentapetalae</taxon>
        <taxon>rosids</taxon>
        <taxon>malvids</taxon>
        <taxon>Myrtales</taxon>
        <taxon>Lythraceae</taxon>
        <taxon>Punica</taxon>
    </lineage>
</organism>
<reference evidence="2 3" key="1">
    <citation type="submission" date="2017-11" db="EMBL/GenBank/DDBJ databases">
        <title>De-novo sequencing of pomegranate (Punica granatum L.) genome.</title>
        <authorList>
            <person name="Akparov Z."/>
            <person name="Amiraslanov A."/>
            <person name="Hajiyeva S."/>
            <person name="Abbasov M."/>
            <person name="Kaur K."/>
            <person name="Hamwieh A."/>
            <person name="Solovyev V."/>
            <person name="Salamov A."/>
            <person name="Braich B."/>
            <person name="Kosarev P."/>
            <person name="Mahmoud A."/>
            <person name="Hajiyev E."/>
            <person name="Babayeva S."/>
            <person name="Izzatullayeva V."/>
            <person name="Mammadov A."/>
            <person name="Mammadov A."/>
            <person name="Sharifova S."/>
            <person name="Ojaghi J."/>
            <person name="Eynullazada K."/>
            <person name="Bayramov B."/>
            <person name="Abdulazimova A."/>
            <person name="Shahmuradov I."/>
        </authorList>
    </citation>
    <scope>NUCLEOTIDE SEQUENCE [LARGE SCALE GENOMIC DNA]</scope>
    <source>
        <strain evidence="3">cv. AG2017</strain>
        <tissue evidence="2">Leaf</tissue>
    </source>
</reference>
<comment type="caution">
    <text evidence="2">The sequence shown here is derived from an EMBL/GenBank/DDBJ whole genome shotgun (WGS) entry which is preliminary data.</text>
</comment>
<keyword evidence="3" id="KW-1185">Reference proteome</keyword>
<dbReference type="EMBL" id="PGOL01002266">
    <property type="protein sequence ID" value="PKI49197.1"/>
    <property type="molecule type" value="Genomic_DNA"/>
</dbReference>
<dbReference type="Proteomes" id="UP000233551">
    <property type="component" value="Unassembled WGS sequence"/>
</dbReference>
<accession>A0A2I0IYW3</accession>
<feature type="region of interest" description="Disordered" evidence="1">
    <location>
        <begin position="1"/>
        <end position="56"/>
    </location>
</feature>